<sequence length="313" mass="33916">MKATLASEARSATLPADAFTIVKARHPGRWASAIVILILAGMLARSVMVNPNFGWATVGAYIRDVSIVRGIMVTLELTAICMVIGIVLGVIVAVMRLSANPVIRTAAFAYVNFFRGTPVLVQLLFWYNLAALYPLISFGIPGVALDANAIITPMTAAILGLGLNQGAYMSEIVRAGILSVDHGQSEAAGALGINRLQTMRRIILPQAMRVIIPPTGNETIGMLKTTSLVSVISVPELLYSAQIIYARTFETIPLLLVASIWYIVVTSVLSIGQYYLERHYARGGQRSLPLTPFQTLKRFVRVHDPLTRKGAVK</sequence>
<evidence type="ECO:0000256" key="4">
    <source>
        <dbReference type="ARBA" id="ARBA00022692"/>
    </source>
</evidence>
<dbReference type="InterPro" id="IPR010065">
    <property type="entry name" value="AA_ABC_transptr_permease_3TM"/>
</dbReference>
<dbReference type="Gene3D" id="1.10.3720.10">
    <property type="entry name" value="MetI-like"/>
    <property type="match status" value="1"/>
</dbReference>
<comment type="subcellular location">
    <subcellularLocation>
        <location evidence="1 8">Cell membrane</location>
        <topology evidence="1 8">Multi-pass membrane protein</topology>
    </subcellularLocation>
</comment>
<keyword evidence="3" id="KW-1003">Cell membrane</keyword>
<feature type="domain" description="ABC transmembrane type-1" evidence="9">
    <location>
        <begin position="71"/>
        <end position="273"/>
    </location>
</feature>
<keyword evidence="5" id="KW-0029">Amino-acid transport</keyword>
<comment type="caution">
    <text evidence="10">The sequence shown here is derived from an EMBL/GenBank/DDBJ whole genome shotgun (WGS) entry which is preliminary data.</text>
</comment>
<comment type="similarity">
    <text evidence="8">Belongs to the binding-protein-dependent transport system permease family.</text>
</comment>
<dbReference type="GO" id="GO:0006865">
    <property type="term" value="P:amino acid transport"/>
    <property type="evidence" value="ECO:0007669"/>
    <property type="project" value="UniProtKB-KW"/>
</dbReference>
<accession>A0A839QDX6</accession>
<dbReference type="PANTHER" id="PTHR30614">
    <property type="entry name" value="MEMBRANE COMPONENT OF AMINO ACID ABC TRANSPORTER"/>
    <property type="match status" value="1"/>
</dbReference>
<evidence type="ECO:0000256" key="3">
    <source>
        <dbReference type="ARBA" id="ARBA00022475"/>
    </source>
</evidence>
<name>A0A839QDX6_9MICC</name>
<evidence type="ECO:0000256" key="6">
    <source>
        <dbReference type="ARBA" id="ARBA00022989"/>
    </source>
</evidence>
<dbReference type="AlphaFoldDB" id="A0A839QDX6"/>
<dbReference type="GO" id="GO:0022857">
    <property type="term" value="F:transmembrane transporter activity"/>
    <property type="evidence" value="ECO:0007669"/>
    <property type="project" value="InterPro"/>
</dbReference>
<dbReference type="PROSITE" id="PS50928">
    <property type="entry name" value="ABC_TM1"/>
    <property type="match status" value="1"/>
</dbReference>
<evidence type="ECO:0000313" key="10">
    <source>
        <dbReference type="EMBL" id="MBB2994349.1"/>
    </source>
</evidence>
<keyword evidence="4 8" id="KW-0812">Transmembrane</keyword>
<dbReference type="EMBL" id="JACHVS010000001">
    <property type="protein sequence ID" value="MBB2994349.1"/>
    <property type="molecule type" value="Genomic_DNA"/>
</dbReference>
<evidence type="ECO:0000256" key="5">
    <source>
        <dbReference type="ARBA" id="ARBA00022970"/>
    </source>
</evidence>
<dbReference type="InterPro" id="IPR035906">
    <property type="entry name" value="MetI-like_sf"/>
</dbReference>
<dbReference type="PANTHER" id="PTHR30614:SF0">
    <property type="entry name" value="L-CYSTINE TRANSPORT SYSTEM PERMEASE PROTEIN TCYL"/>
    <property type="match status" value="1"/>
</dbReference>
<dbReference type="SUPFAM" id="SSF161098">
    <property type="entry name" value="MetI-like"/>
    <property type="match status" value="1"/>
</dbReference>
<dbReference type="RefSeq" id="WP_183509728.1">
    <property type="nucleotide sequence ID" value="NZ_JACHVS010000001.1"/>
</dbReference>
<dbReference type="InterPro" id="IPR000515">
    <property type="entry name" value="MetI-like"/>
</dbReference>
<feature type="transmembrane region" description="Helical" evidence="8">
    <location>
        <begin position="67"/>
        <end position="95"/>
    </location>
</feature>
<evidence type="ECO:0000313" key="11">
    <source>
        <dbReference type="Proteomes" id="UP000523000"/>
    </source>
</evidence>
<keyword evidence="2 8" id="KW-0813">Transport</keyword>
<feature type="transmembrane region" description="Helical" evidence="8">
    <location>
        <begin position="252"/>
        <end position="276"/>
    </location>
</feature>
<evidence type="ECO:0000259" key="9">
    <source>
        <dbReference type="PROSITE" id="PS50928"/>
    </source>
</evidence>
<dbReference type="GO" id="GO:0043190">
    <property type="term" value="C:ATP-binding cassette (ABC) transporter complex"/>
    <property type="evidence" value="ECO:0007669"/>
    <property type="project" value="InterPro"/>
</dbReference>
<gene>
    <name evidence="10" type="ORF">E9229_000540</name>
</gene>
<keyword evidence="11" id="KW-1185">Reference proteome</keyword>
<dbReference type="NCBIfam" id="TIGR01726">
    <property type="entry name" value="HEQRo_perm_3TM"/>
    <property type="match status" value="1"/>
</dbReference>
<feature type="transmembrane region" description="Helical" evidence="8">
    <location>
        <begin position="147"/>
        <end position="164"/>
    </location>
</feature>
<keyword evidence="7 8" id="KW-0472">Membrane</keyword>
<dbReference type="InterPro" id="IPR043429">
    <property type="entry name" value="ArtM/GltK/GlnP/TcyL/YhdX-like"/>
</dbReference>
<evidence type="ECO:0000256" key="8">
    <source>
        <dbReference type="RuleBase" id="RU363032"/>
    </source>
</evidence>
<evidence type="ECO:0000256" key="2">
    <source>
        <dbReference type="ARBA" id="ARBA00022448"/>
    </source>
</evidence>
<protein>
    <submittedName>
        <fullName evidence="10">Polar amino acid transport system permease protein</fullName>
    </submittedName>
</protein>
<dbReference type="CDD" id="cd06261">
    <property type="entry name" value="TM_PBP2"/>
    <property type="match status" value="1"/>
</dbReference>
<proteinExistence type="inferred from homology"/>
<reference evidence="10 11" key="1">
    <citation type="submission" date="2020-08" db="EMBL/GenBank/DDBJ databases">
        <title>Sequencing the genomes of 1000 actinobacteria strains.</title>
        <authorList>
            <person name="Klenk H.-P."/>
        </authorList>
    </citation>
    <scope>NUCLEOTIDE SEQUENCE [LARGE SCALE GENOMIC DNA]</scope>
    <source>
        <strain evidence="10 11">DSM 22826</strain>
    </source>
</reference>
<dbReference type="Proteomes" id="UP000523000">
    <property type="component" value="Unassembled WGS sequence"/>
</dbReference>
<organism evidence="10 11">
    <name type="scientific">Paeniglutamicibacter cryotolerans</name>
    <dbReference type="NCBI Taxonomy" id="670079"/>
    <lineage>
        <taxon>Bacteria</taxon>
        <taxon>Bacillati</taxon>
        <taxon>Actinomycetota</taxon>
        <taxon>Actinomycetes</taxon>
        <taxon>Micrococcales</taxon>
        <taxon>Micrococcaceae</taxon>
        <taxon>Paeniglutamicibacter</taxon>
    </lineage>
</organism>
<dbReference type="FunFam" id="1.10.3720.10:FF:000006">
    <property type="entry name" value="Glutamate/aspartate ABC transporter, permease protein GltK"/>
    <property type="match status" value="1"/>
</dbReference>
<dbReference type="Pfam" id="PF00528">
    <property type="entry name" value="BPD_transp_1"/>
    <property type="match status" value="1"/>
</dbReference>
<evidence type="ECO:0000256" key="1">
    <source>
        <dbReference type="ARBA" id="ARBA00004651"/>
    </source>
</evidence>
<feature type="transmembrane region" description="Helical" evidence="8">
    <location>
        <begin position="30"/>
        <end position="47"/>
    </location>
</feature>
<evidence type="ECO:0000256" key="7">
    <source>
        <dbReference type="ARBA" id="ARBA00023136"/>
    </source>
</evidence>
<keyword evidence="6 8" id="KW-1133">Transmembrane helix</keyword>